<evidence type="ECO:0000259" key="1">
    <source>
        <dbReference type="Pfam" id="PF12697"/>
    </source>
</evidence>
<proteinExistence type="predicted"/>
<dbReference type="OrthoDB" id="5513277at2"/>
<dbReference type="Proteomes" id="UP000009235">
    <property type="component" value="Chromosome"/>
</dbReference>
<organism evidence="2 3">
    <name type="scientific">Hoyosella subflava (strain DSM 45089 / JCM 17490 / NBRC 109087 / DQS3-9A1)</name>
    <name type="common">Amycolicicoccus subflavus</name>
    <dbReference type="NCBI Taxonomy" id="443218"/>
    <lineage>
        <taxon>Bacteria</taxon>
        <taxon>Bacillati</taxon>
        <taxon>Actinomycetota</taxon>
        <taxon>Actinomycetes</taxon>
        <taxon>Mycobacteriales</taxon>
        <taxon>Hoyosellaceae</taxon>
        <taxon>Hoyosella</taxon>
    </lineage>
</organism>
<dbReference type="RefSeq" id="WP_013807866.1">
    <property type="nucleotide sequence ID" value="NC_015564.1"/>
</dbReference>
<dbReference type="GO" id="GO:0016020">
    <property type="term" value="C:membrane"/>
    <property type="evidence" value="ECO:0007669"/>
    <property type="project" value="TreeGrafter"/>
</dbReference>
<sequence length="265" mass="28664">MFDVESSDGTRLAVWHEGSGPPLVMVHGSLCDHTRFDPLVAVLKDHLTVYAMDRRGFGASGDSPQYSIEREFEDVAAVVDAVSARHGEPVTLWGHSYGANCAMGGGTLTRNVTGLILYEPSFGLVYPRGSVAAVETALASGDREAAIRLVAVGILEMTDAEVRAMRESPLWPKRLAAAPTVPRECRAEEDWVYRSRQFAELTARTLILTGTETPETVRITTARAAAALPNAHVRTLEGHGHFAFQTDPDLVASIIMDFADETPSS</sequence>
<dbReference type="PANTHER" id="PTHR43798:SF33">
    <property type="entry name" value="HYDROLASE, PUTATIVE (AFU_ORTHOLOGUE AFUA_2G14860)-RELATED"/>
    <property type="match status" value="1"/>
</dbReference>
<dbReference type="Gene3D" id="3.40.50.1820">
    <property type="entry name" value="alpha/beta hydrolase"/>
    <property type="match status" value="1"/>
</dbReference>
<reference evidence="2 3" key="1">
    <citation type="journal article" date="2011" name="J. Bacteriol.">
        <title>Complete genome sequence of Amycolicicoccus subflavus DQS3-9A1T, an actinomycete isolated from crude oil-polluted soil.</title>
        <authorList>
            <person name="Cai M."/>
            <person name="Chen W.M."/>
            <person name="Nie Y."/>
            <person name="Chi C.Q."/>
            <person name="Wang Y.N."/>
            <person name="Tang Y.Q."/>
            <person name="Li G.Y."/>
            <person name="Wu X.L."/>
        </authorList>
    </citation>
    <scope>NUCLEOTIDE SEQUENCE [LARGE SCALE GENOMIC DNA]</scope>
    <source>
        <strain evidence="3">DSM 45089 / DQS3-9A1</strain>
    </source>
</reference>
<protein>
    <submittedName>
        <fullName evidence="2">Putative hydrolase</fullName>
    </submittedName>
</protein>
<dbReference type="SUPFAM" id="SSF53474">
    <property type="entry name" value="alpha/beta-Hydrolases"/>
    <property type="match status" value="1"/>
</dbReference>
<dbReference type="GO" id="GO:0016787">
    <property type="term" value="F:hydrolase activity"/>
    <property type="evidence" value="ECO:0007669"/>
    <property type="project" value="UniProtKB-KW"/>
</dbReference>
<accession>F6ELR9</accession>
<dbReference type="Pfam" id="PF12697">
    <property type="entry name" value="Abhydrolase_6"/>
    <property type="match status" value="1"/>
</dbReference>
<dbReference type="HOGENOM" id="CLU_020336_43_0_11"/>
<dbReference type="InterPro" id="IPR029058">
    <property type="entry name" value="AB_hydrolase_fold"/>
</dbReference>
<gene>
    <name evidence="2" type="ordered locus">AS9A_3072</name>
</gene>
<keyword evidence="2" id="KW-0378">Hydrolase</keyword>
<dbReference type="AlphaFoldDB" id="F6ELR9"/>
<dbReference type="InterPro" id="IPR000073">
    <property type="entry name" value="AB_hydrolase_1"/>
</dbReference>
<feature type="domain" description="AB hydrolase-1" evidence="1">
    <location>
        <begin position="23"/>
        <end position="253"/>
    </location>
</feature>
<dbReference type="PANTHER" id="PTHR43798">
    <property type="entry name" value="MONOACYLGLYCEROL LIPASE"/>
    <property type="match status" value="1"/>
</dbReference>
<dbReference type="KEGG" id="asd:AS9A_3072"/>
<name>F6ELR9_HOYSD</name>
<dbReference type="STRING" id="443218.AS9A_3072"/>
<dbReference type="EMBL" id="CP002786">
    <property type="protein sequence ID" value="AEF41517.1"/>
    <property type="molecule type" value="Genomic_DNA"/>
</dbReference>
<dbReference type="InterPro" id="IPR050266">
    <property type="entry name" value="AB_hydrolase_sf"/>
</dbReference>
<evidence type="ECO:0000313" key="2">
    <source>
        <dbReference type="EMBL" id="AEF41517.1"/>
    </source>
</evidence>
<evidence type="ECO:0000313" key="3">
    <source>
        <dbReference type="Proteomes" id="UP000009235"/>
    </source>
</evidence>
<dbReference type="eggNOG" id="COG2267">
    <property type="taxonomic scope" value="Bacteria"/>
</dbReference>
<keyword evidence="3" id="KW-1185">Reference proteome</keyword>